<organism evidence="9 10">
    <name type="scientific">Emticicia soli</name>
    <dbReference type="NCBI Taxonomy" id="2027878"/>
    <lineage>
        <taxon>Bacteria</taxon>
        <taxon>Pseudomonadati</taxon>
        <taxon>Bacteroidota</taxon>
        <taxon>Cytophagia</taxon>
        <taxon>Cytophagales</taxon>
        <taxon>Leadbetterellaceae</taxon>
        <taxon>Emticicia</taxon>
    </lineage>
</organism>
<dbReference type="PANTHER" id="PTHR34582:SF6">
    <property type="entry name" value="UPF0702 TRANSMEMBRANE PROTEIN YCAP"/>
    <property type="match status" value="1"/>
</dbReference>
<dbReference type="EMBL" id="JBHULC010000001">
    <property type="protein sequence ID" value="MFD2519388.1"/>
    <property type="molecule type" value="Genomic_DNA"/>
</dbReference>
<keyword evidence="6 7" id="KW-0472">Membrane</keyword>
<keyword evidence="4 7" id="KW-0812">Transmembrane</keyword>
<evidence type="ECO:0000256" key="2">
    <source>
        <dbReference type="ARBA" id="ARBA00006448"/>
    </source>
</evidence>
<evidence type="ECO:0000256" key="1">
    <source>
        <dbReference type="ARBA" id="ARBA00004651"/>
    </source>
</evidence>
<keyword evidence="3" id="KW-1003">Cell membrane</keyword>
<feature type="domain" description="YetF C-terminal" evidence="8">
    <location>
        <begin position="83"/>
        <end position="151"/>
    </location>
</feature>
<protein>
    <submittedName>
        <fullName evidence="9">DUF421 domain-containing protein</fullName>
    </submittedName>
</protein>
<accession>A0ABW5J0Y8</accession>
<evidence type="ECO:0000313" key="9">
    <source>
        <dbReference type="EMBL" id="MFD2519388.1"/>
    </source>
</evidence>
<feature type="transmembrane region" description="Helical" evidence="7">
    <location>
        <begin position="7"/>
        <end position="26"/>
    </location>
</feature>
<dbReference type="InterPro" id="IPR007353">
    <property type="entry name" value="DUF421"/>
</dbReference>
<dbReference type="RefSeq" id="WP_340238284.1">
    <property type="nucleotide sequence ID" value="NZ_JBBEWC010000009.1"/>
</dbReference>
<comment type="similarity">
    <text evidence="2">Belongs to the UPF0702 family.</text>
</comment>
<dbReference type="Proteomes" id="UP001597510">
    <property type="component" value="Unassembled WGS sequence"/>
</dbReference>
<reference evidence="10" key="1">
    <citation type="journal article" date="2019" name="Int. J. Syst. Evol. Microbiol.">
        <title>The Global Catalogue of Microorganisms (GCM) 10K type strain sequencing project: providing services to taxonomists for standard genome sequencing and annotation.</title>
        <authorList>
            <consortium name="The Broad Institute Genomics Platform"/>
            <consortium name="The Broad Institute Genome Sequencing Center for Infectious Disease"/>
            <person name="Wu L."/>
            <person name="Ma J."/>
        </authorList>
    </citation>
    <scope>NUCLEOTIDE SEQUENCE [LARGE SCALE GENOMIC DNA]</scope>
    <source>
        <strain evidence="10">KCTC 52344</strain>
    </source>
</reference>
<evidence type="ECO:0000256" key="6">
    <source>
        <dbReference type="ARBA" id="ARBA00023136"/>
    </source>
</evidence>
<evidence type="ECO:0000256" key="3">
    <source>
        <dbReference type="ARBA" id="ARBA00022475"/>
    </source>
</evidence>
<dbReference type="Gene3D" id="3.30.240.20">
    <property type="entry name" value="bsu07140 like domains"/>
    <property type="match status" value="1"/>
</dbReference>
<evidence type="ECO:0000256" key="4">
    <source>
        <dbReference type="ARBA" id="ARBA00022692"/>
    </source>
</evidence>
<sequence length="171" mass="18780">MAPYIDLVLRAVSVYLFIIFAIRLFGKKELAQLSVIDLVFILLISNAVQNAMVGPDTSLVGGLVAAGALFVVNFGLKKLIGRYDSIGKLIQGEPIMLIYRGVVQEKNLLSAGFTHAELEAAIREHGIERIENIDLAMLEVDGNISVLSDDFKTKSRRKRVHKTLQSPNATT</sequence>
<dbReference type="PANTHER" id="PTHR34582">
    <property type="entry name" value="UPF0702 TRANSMEMBRANE PROTEIN YCAP"/>
    <property type="match status" value="1"/>
</dbReference>
<feature type="transmembrane region" description="Helical" evidence="7">
    <location>
        <begin position="58"/>
        <end position="76"/>
    </location>
</feature>
<dbReference type="InterPro" id="IPR023090">
    <property type="entry name" value="UPF0702_alpha/beta_dom_sf"/>
</dbReference>
<comment type="caution">
    <text evidence="9">The sequence shown here is derived from an EMBL/GenBank/DDBJ whole genome shotgun (WGS) entry which is preliminary data.</text>
</comment>
<keyword evidence="10" id="KW-1185">Reference proteome</keyword>
<comment type="subcellular location">
    <subcellularLocation>
        <location evidence="1">Cell membrane</location>
        <topology evidence="1">Multi-pass membrane protein</topology>
    </subcellularLocation>
</comment>
<name>A0ABW5J0Y8_9BACT</name>
<proteinExistence type="inferred from homology"/>
<evidence type="ECO:0000313" key="10">
    <source>
        <dbReference type="Proteomes" id="UP001597510"/>
    </source>
</evidence>
<gene>
    <name evidence="9" type="ORF">ACFSR2_00725</name>
</gene>
<keyword evidence="5 7" id="KW-1133">Transmembrane helix</keyword>
<evidence type="ECO:0000256" key="5">
    <source>
        <dbReference type="ARBA" id="ARBA00022989"/>
    </source>
</evidence>
<evidence type="ECO:0000259" key="8">
    <source>
        <dbReference type="Pfam" id="PF04239"/>
    </source>
</evidence>
<evidence type="ECO:0000256" key="7">
    <source>
        <dbReference type="SAM" id="Phobius"/>
    </source>
</evidence>
<dbReference type="Pfam" id="PF04239">
    <property type="entry name" value="DUF421"/>
    <property type="match status" value="1"/>
</dbReference>